<feature type="transmembrane region" description="Helical" evidence="1">
    <location>
        <begin position="35"/>
        <end position="53"/>
    </location>
</feature>
<keyword evidence="1" id="KW-0812">Transmembrane</keyword>
<dbReference type="RefSeq" id="WP_005553076.1">
    <property type="nucleotide sequence ID" value="NZ_AOIB01000005.1"/>
</dbReference>
<accession>L9XI53</accession>
<dbReference type="eggNOG" id="arCOG10783">
    <property type="taxonomic scope" value="Archaea"/>
</dbReference>
<dbReference type="EMBL" id="AOIB01000005">
    <property type="protein sequence ID" value="ELY61395.1"/>
    <property type="molecule type" value="Genomic_DNA"/>
</dbReference>
<organism evidence="2 3">
    <name type="scientific">Natronococcus amylolyticus DSM 10524</name>
    <dbReference type="NCBI Taxonomy" id="1227497"/>
    <lineage>
        <taxon>Archaea</taxon>
        <taxon>Methanobacteriati</taxon>
        <taxon>Methanobacteriota</taxon>
        <taxon>Stenosarchaea group</taxon>
        <taxon>Halobacteria</taxon>
        <taxon>Halobacteriales</taxon>
        <taxon>Natrialbaceae</taxon>
        <taxon>Natronococcus</taxon>
    </lineage>
</organism>
<proteinExistence type="predicted"/>
<gene>
    <name evidence="2" type="ORF">C491_01017</name>
</gene>
<reference evidence="2 3" key="1">
    <citation type="journal article" date="2014" name="PLoS Genet.">
        <title>Phylogenetically driven sequencing of extremely halophilic archaea reveals strategies for static and dynamic osmo-response.</title>
        <authorList>
            <person name="Becker E.A."/>
            <person name="Seitzer P.M."/>
            <person name="Tritt A."/>
            <person name="Larsen D."/>
            <person name="Krusor M."/>
            <person name="Yao A.I."/>
            <person name="Wu D."/>
            <person name="Madern D."/>
            <person name="Eisen J.A."/>
            <person name="Darling A.E."/>
            <person name="Facciotti M.T."/>
        </authorList>
    </citation>
    <scope>NUCLEOTIDE SEQUENCE [LARGE SCALE GENOMIC DNA]</scope>
    <source>
        <strain evidence="2 3">DSM 10524</strain>
    </source>
</reference>
<evidence type="ECO:0000313" key="2">
    <source>
        <dbReference type="EMBL" id="ELY61395.1"/>
    </source>
</evidence>
<evidence type="ECO:0000313" key="3">
    <source>
        <dbReference type="Proteomes" id="UP000011688"/>
    </source>
</evidence>
<protein>
    <submittedName>
        <fullName evidence="2">Uncharacterized protein</fullName>
    </submittedName>
</protein>
<dbReference type="Proteomes" id="UP000011688">
    <property type="component" value="Unassembled WGS sequence"/>
</dbReference>
<feature type="transmembrane region" description="Helical" evidence="1">
    <location>
        <begin position="6"/>
        <end position="23"/>
    </location>
</feature>
<sequence length="62" mass="6509">METVSFLLAMAVANVGFTVVIVAHATLTDHDAGRWPYLTLVLGLAGVAGYLLYDGIGPSDPF</sequence>
<comment type="caution">
    <text evidence="2">The sequence shown here is derived from an EMBL/GenBank/DDBJ whole genome shotgun (WGS) entry which is preliminary data.</text>
</comment>
<name>L9XI53_9EURY</name>
<dbReference type="AlphaFoldDB" id="L9XI53"/>
<keyword evidence="1" id="KW-1133">Transmembrane helix</keyword>
<evidence type="ECO:0000256" key="1">
    <source>
        <dbReference type="SAM" id="Phobius"/>
    </source>
</evidence>
<dbReference type="OrthoDB" id="154740at2157"/>
<keyword evidence="1" id="KW-0472">Membrane</keyword>
<keyword evidence="3" id="KW-1185">Reference proteome</keyword>